<feature type="compositionally biased region" description="Basic and acidic residues" evidence="9">
    <location>
        <begin position="415"/>
        <end position="445"/>
    </location>
</feature>
<sequence>MQEALLSEVSRYVEEARAGSEDALPPLLAACERVLALAPEDAETLRAKLTCLVELGRYGEAEALAAELGEPARYERAYALYQLGREADAMRALPADLSGASGAEQTLAAQIKYRQAEYGEAARLFRAAAEQAASEGDGTAAEHYTNVLASLVLSRDSAAATSYGASLAAGLEAEQFELAYNLACAHIGSGEYSAARDKLAVALRACRESLAPPPPEPANLFDSWKKAKANLAEPLVKKLTPHQRQAFLANAALLSVAMSRPEQAQAALSAEAAPLALLRSGAQFYARHGRCPPLEEEEGGPIDAEALEQATLPRAAKRAADAAPADSGRAAAAGGEGGSGGGGEARGGRLRKKRRSRRSKPRYPKGFDPETPQKTPPPDPERWLPKRERSNYRPRKKDKNRIARGPQGSTSGAARVDDRATTNVKELSEEEKARNRAKAEAEARAEAAAAAASAASSKRSNKKKGGKGKW</sequence>
<evidence type="ECO:0000256" key="8">
    <source>
        <dbReference type="ARBA" id="ARBA00023274"/>
    </source>
</evidence>
<evidence type="ECO:0000256" key="7">
    <source>
        <dbReference type="ARBA" id="ARBA00023135"/>
    </source>
</evidence>
<feature type="compositionally biased region" description="Low complexity" evidence="9">
    <location>
        <begin position="446"/>
        <end position="458"/>
    </location>
</feature>
<dbReference type="GeneID" id="17284324"/>
<organism evidence="11 12">
    <name type="scientific">Emiliania huxleyi (strain CCMP1516)</name>
    <dbReference type="NCBI Taxonomy" id="280463"/>
    <lineage>
        <taxon>Eukaryota</taxon>
        <taxon>Haptista</taxon>
        <taxon>Haptophyta</taxon>
        <taxon>Prymnesiophyceae</taxon>
        <taxon>Isochrysidales</taxon>
        <taxon>Noelaerhabdaceae</taxon>
        <taxon>Emiliania</taxon>
    </lineage>
</organism>
<feature type="domain" description="Signal recognition particle SRP72 subunit RNA-binding" evidence="10">
    <location>
        <begin position="351"/>
        <end position="394"/>
    </location>
</feature>
<dbReference type="EnsemblProtists" id="EOD39053">
    <property type="protein sequence ID" value="EOD39053"/>
    <property type="gene ID" value="EMIHUDRAFT_109073"/>
</dbReference>
<dbReference type="InterPro" id="IPR026270">
    <property type="entry name" value="SRP72"/>
</dbReference>
<reference evidence="12" key="1">
    <citation type="journal article" date="2013" name="Nature">
        <title>Pan genome of the phytoplankton Emiliania underpins its global distribution.</title>
        <authorList>
            <person name="Read B.A."/>
            <person name="Kegel J."/>
            <person name="Klute M.J."/>
            <person name="Kuo A."/>
            <person name="Lefebvre S.C."/>
            <person name="Maumus F."/>
            <person name="Mayer C."/>
            <person name="Miller J."/>
            <person name="Monier A."/>
            <person name="Salamov A."/>
            <person name="Young J."/>
            <person name="Aguilar M."/>
            <person name="Claverie J.M."/>
            <person name="Frickenhaus S."/>
            <person name="Gonzalez K."/>
            <person name="Herman E.K."/>
            <person name="Lin Y.C."/>
            <person name="Napier J."/>
            <person name="Ogata H."/>
            <person name="Sarno A.F."/>
            <person name="Shmutz J."/>
            <person name="Schroeder D."/>
            <person name="de Vargas C."/>
            <person name="Verret F."/>
            <person name="von Dassow P."/>
            <person name="Valentin K."/>
            <person name="Van de Peer Y."/>
            <person name="Wheeler G."/>
            <person name="Dacks J.B."/>
            <person name="Delwiche C.F."/>
            <person name="Dyhrman S.T."/>
            <person name="Glockner G."/>
            <person name="John U."/>
            <person name="Richards T."/>
            <person name="Worden A.Z."/>
            <person name="Zhang X."/>
            <person name="Grigoriev I.V."/>
            <person name="Allen A.E."/>
            <person name="Bidle K."/>
            <person name="Borodovsky M."/>
            <person name="Bowler C."/>
            <person name="Brownlee C."/>
            <person name="Cock J.M."/>
            <person name="Elias M."/>
            <person name="Gladyshev V.N."/>
            <person name="Groth M."/>
            <person name="Guda C."/>
            <person name="Hadaegh A."/>
            <person name="Iglesias-Rodriguez M.D."/>
            <person name="Jenkins J."/>
            <person name="Jones B.M."/>
            <person name="Lawson T."/>
            <person name="Leese F."/>
            <person name="Lindquist E."/>
            <person name="Lobanov A."/>
            <person name="Lomsadze A."/>
            <person name="Malik S.B."/>
            <person name="Marsh M.E."/>
            <person name="Mackinder L."/>
            <person name="Mock T."/>
            <person name="Mueller-Roeber B."/>
            <person name="Pagarete A."/>
            <person name="Parker M."/>
            <person name="Probert I."/>
            <person name="Quesneville H."/>
            <person name="Raines C."/>
            <person name="Rensing S.A."/>
            <person name="Riano-Pachon D.M."/>
            <person name="Richier S."/>
            <person name="Rokitta S."/>
            <person name="Shiraiwa Y."/>
            <person name="Soanes D.M."/>
            <person name="van der Giezen M."/>
            <person name="Wahlund T.M."/>
            <person name="Williams B."/>
            <person name="Wilson W."/>
            <person name="Wolfe G."/>
            <person name="Wurch L.L."/>
        </authorList>
    </citation>
    <scope>NUCLEOTIDE SEQUENCE</scope>
</reference>
<dbReference type="GO" id="GO:0043022">
    <property type="term" value="F:ribosome binding"/>
    <property type="evidence" value="ECO:0007669"/>
    <property type="project" value="TreeGrafter"/>
</dbReference>
<feature type="compositionally biased region" description="Low complexity" evidence="9">
    <location>
        <begin position="321"/>
        <end position="333"/>
    </location>
</feature>
<dbReference type="RefSeq" id="XP_005791482.1">
    <property type="nucleotide sequence ID" value="XM_005791425.1"/>
</dbReference>
<comment type="similarity">
    <text evidence="3">Belongs to the SRP72 family.</text>
</comment>
<dbReference type="STRING" id="2903.R1DUG0"/>
<dbReference type="PANTHER" id="PTHR14094">
    <property type="entry name" value="SIGNAL RECOGNITION PARTICLE 72"/>
    <property type="match status" value="1"/>
</dbReference>
<evidence type="ECO:0000313" key="12">
    <source>
        <dbReference type="Proteomes" id="UP000013827"/>
    </source>
</evidence>
<evidence type="ECO:0000256" key="9">
    <source>
        <dbReference type="SAM" id="MobiDB-lite"/>
    </source>
</evidence>
<evidence type="ECO:0000256" key="4">
    <source>
        <dbReference type="ARBA" id="ARBA00018350"/>
    </source>
</evidence>
<dbReference type="PANTHER" id="PTHR14094:SF9">
    <property type="entry name" value="SIGNAL RECOGNITION PARTICLE SUBUNIT SRP72"/>
    <property type="match status" value="1"/>
</dbReference>
<dbReference type="PaxDb" id="2903-EOD39053"/>
<evidence type="ECO:0000256" key="2">
    <source>
        <dbReference type="ARBA" id="ARBA00004496"/>
    </source>
</evidence>
<dbReference type="GO" id="GO:0006614">
    <property type="term" value="P:SRP-dependent cotranslational protein targeting to membrane"/>
    <property type="evidence" value="ECO:0007669"/>
    <property type="project" value="InterPro"/>
</dbReference>
<evidence type="ECO:0000256" key="5">
    <source>
        <dbReference type="ARBA" id="ARBA00022490"/>
    </source>
</evidence>
<evidence type="ECO:0000256" key="1">
    <source>
        <dbReference type="ARBA" id="ARBA00004240"/>
    </source>
</evidence>
<dbReference type="Pfam" id="PF08492">
    <property type="entry name" value="SRP72"/>
    <property type="match status" value="1"/>
</dbReference>
<dbReference type="InterPro" id="IPR013699">
    <property type="entry name" value="Signal_recog_part_SRP72_RNA-bd"/>
</dbReference>
<comment type="subcellular location">
    <subcellularLocation>
        <location evidence="2">Cytoplasm</location>
    </subcellularLocation>
    <subcellularLocation>
        <location evidence="1">Endoplasmic reticulum</location>
    </subcellularLocation>
</comment>
<dbReference type="KEGG" id="ehx:EMIHUDRAFT_109073"/>
<name>A0A0D3KTG8_EMIH1</name>
<evidence type="ECO:0000259" key="10">
    <source>
        <dbReference type="Pfam" id="PF08492"/>
    </source>
</evidence>
<protein>
    <recommendedName>
        <fullName evidence="4">Signal recognition particle subunit SRP72</fullName>
    </recommendedName>
</protein>
<feature type="compositionally biased region" description="Basic residues" evidence="9">
    <location>
        <begin position="348"/>
        <end position="363"/>
    </location>
</feature>
<keyword evidence="12" id="KW-1185">Reference proteome</keyword>
<dbReference type="Proteomes" id="UP000013827">
    <property type="component" value="Unassembled WGS sequence"/>
</dbReference>
<dbReference type="GO" id="GO:0005783">
    <property type="term" value="C:endoplasmic reticulum"/>
    <property type="evidence" value="ECO:0007669"/>
    <property type="project" value="UniProtKB-SubCell"/>
</dbReference>
<dbReference type="Gene3D" id="1.25.40.10">
    <property type="entry name" value="Tetratricopeptide repeat domain"/>
    <property type="match status" value="1"/>
</dbReference>
<keyword evidence="6" id="KW-0256">Endoplasmic reticulum</keyword>
<reference evidence="11" key="2">
    <citation type="submission" date="2024-10" db="UniProtKB">
        <authorList>
            <consortium name="EnsemblProtists"/>
        </authorList>
    </citation>
    <scope>IDENTIFICATION</scope>
</reference>
<keyword evidence="8" id="KW-0687">Ribonucleoprotein</keyword>
<accession>A0A0D3KTG8</accession>
<proteinExistence type="inferred from homology"/>
<dbReference type="InterPro" id="IPR011990">
    <property type="entry name" value="TPR-like_helical_dom_sf"/>
</dbReference>
<evidence type="ECO:0000256" key="3">
    <source>
        <dbReference type="ARBA" id="ARBA00007676"/>
    </source>
</evidence>
<dbReference type="SUPFAM" id="SSF48452">
    <property type="entry name" value="TPR-like"/>
    <property type="match status" value="1"/>
</dbReference>
<keyword evidence="7" id="KW-0733">Signal recognition particle</keyword>
<evidence type="ECO:0000313" key="11">
    <source>
        <dbReference type="EnsemblProtists" id="EOD39053"/>
    </source>
</evidence>
<dbReference type="eggNOG" id="KOG2376">
    <property type="taxonomic scope" value="Eukaryota"/>
</dbReference>
<dbReference type="GO" id="GO:0005786">
    <property type="term" value="C:signal recognition particle, endoplasmic reticulum targeting"/>
    <property type="evidence" value="ECO:0007669"/>
    <property type="project" value="UniProtKB-KW"/>
</dbReference>
<feature type="region of interest" description="Disordered" evidence="9">
    <location>
        <begin position="313"/>
        <end position="470"/>
    </location>
</feature>
<dbReference type="HOGENOM" id="CLU_581958_0_0_1"/>
<feature type="compositionally biased region" description="Basic residues" evidence="9">
    <location>
        <begin position="459"/>
        <end position="470"/>
    </location>
</feature>
<dbReference type="GO" id="GO:0008312">
    <property type="term" value="F:7S RNA binding"/>
    <property type="evidence" value="ECO:0007669"/>
    <property type="project" value="InterPro"/>
</dbReference>
<feature type="compositionally biased region" description="Gly residues" evidence="9">
    <location>
        <begin position="334"/>
        <end position="345"/>
    </location>
</feature>
<dbReference type="AlphaFoldDB" id="A0A0D3KTG8"/>
<feature type="compositionally biased region" description="Basic and acidic residues" evidence="9">
    <location>
        <begin position="379"/>
        <end position="391"/>
    </location>
</feature>
<keyword evidence="5" id="KW-0963">Cytoplasm</keyword>
<evidence type="ECO:0000256" key="6">
    <source>
        <dbReference type="ARBA" id="ARBA00022824"/>
    </source>
</evidence>